<dbReference type="InterPro" id="IPR006143">
    <property type="entry name" value="RND_pump_MFP"/>
</dbReference>
<feature type="signal peptide" evidence="3">
    <location>
        <begin position="1"/>
        <end position="21"/>
    </location>
</feature>
<feature type="chain" id="PRO_5045187621" evidence="3">
    <location>
        <begin position="22"/>
        <end position="340"/>
    </location>
</feature>
<keyword evidence="8" id="KW-1185">Reference proteome</keyword>
<protein>
    <submittedName>
        <fullName evidence="7">Efflux RND transporter periplasmic adaptor subunit</fullName>
    </submittedName>
</protein>
<reference evidence="7 8" key="1">
    <citation type="submission" date="2021-08" db="EMBL/GenBank/DDBJ databases">
        <title>Shewanella putrefaciens YZ-J, complete genome.</title>
        <authorList>
            <person name="Yi Z."/>
        </authorList>
    </citation>
    <scope>NUCLEOTIDE SEQUENCE [LARGE SCALE GENOMIC DNA]</scope>
    <source>
        <strain evidence="7 8">YZ-J</strain>
    </source>
</reference>
<dbReference type="NCBIfam" id="TIGR01730">
    <property type="entry name" value="RND_mfp"/>
    <property type="match status" value="1"/>
</dbReference>
<dbReference type="Pfam" id="PF25917">
    <property type="entry name" value="BSH_RND"/>
    <property type="match status" value="1"/>
</dbReference>
<dbReference type="Proteomes" id="UP000827084">
    <property type="component" value="Chromosome"/>
</dbReference>
<evidence type="ECO:0000256" key="3">
    <source>
        <dbReference type="SAM" id="SignalP"/>
    </source>
</evidence>
<evidence type="ECO:0000259" key="6">
    <source>
        <dbReference type="Pfam" id="PF25954"/>
    </source>
</evidence>
<keyword evidence="3" id="KW-0732">Signal</keyword>
<dbReference type="PANTHER" id="PTHR30469:SF18">
    <property type="entry name" value="RESISTANCE-NODULATION-CELL DIVISION (RND) EFFLUX MEMBRANE FUSION PROTEIN-RELATED"/>
    <property type="match status" value="1"/>
</dbReference>
<feature type="domain" description="Multidrug resistance protein MdtA-like alpha-helical hairpin" evidence="4">
    <location>
        <begin position="89"/>
        <end position="158"/>
    </location>
</feature>
<dbReference type="Gene3D" id="2.40.30.170">
    <property type="match status" value="1"/>
</dbReference>
<dbReference type="Gene3D" id="2.40.50.100">
    <property type="match status" value="1"/>
</dbReference>
<dbReference type="GeneID" id="67444060"/>
<evidence type="ECO:0000313" key="7">
    <source>
        <dbReference type="EMBL" id="QYX74755.1"/>
    </source>
</evidence>
<evidence type="ECO:0000259" key="4">
    <source>
        <dbReference type="Pfam" id="PF25876"/>
    </source>
</evidence>
<organism evidence="7 8">
    <name type="scientific">Shewanella putrefaciens</name>
    <name type="common">Pseudomonas putrefaciens</name>
    <dbReference type="NCBI Taxonomy" id="24"/>
    <lineage>
        <taxon>Bacteria</taxon>
        <taxon>Pseudomonadati</taxon>
        <taxon>Pseudomonadota</taxon>
        <taxon>Gammaproteobacteria</taxon>
        <taxon>Alteromonadales</taxon>
        <taxon>Shewanellaceae</taxon>
        <taxon>Shewanella</taxon>
    </lineage>
</organism>
<dbReference type="Pfam" id="PF25954">
    <property type="entry name" value="Beta-barrel_RND_2"/>
    <property type="match status" value="1"/>
</dbReference>
<name>A0ABX8XH25_SHEPU</name>
<evidence type="ECO:0000256" key="2">
    <source>
        <dbReference type="SAM" id="Coils"/>
    </source>
</evidence>
<dbReference type="EMBL" id="CP080635">
    <property type="protein sequence ID" value="QYX74755.1"/>
    <property type="molecule type" value="Genomic_DNA"/>
</dbReference>
<proteinExistence type="inferred from homology"/>
<evidence type="ECO:0000256" key="1">
    <source>
        <dbReference type="ARBA" id="ARBA00009477"/>
    </source>
</evidence>
<dbReference type="PANTHER" id="PTHR30469">
    <property type="entry name" value="MULTIDRUG RESISTANCE PROTEIN MDTA"/>
    <property type="match status" value="1"/>
</dbReference>
<keyword evidence="2" id="KW-0175">Coiled coil</keyword>
<dbReference type="Pfam" id="PF25876">
    <property type="entry name" value="HH_MFP_RND"/>
    <property type="match status" value="1"/>
</dbReference>
<dbReference type="RefSeq" id="WP_011788874.1">
    <property type="nucleotide sequence ID" value="NZ_BMPK01000015.1"/>
</dbReference>
<sequence>MMPTSRALLLVVALSSAQIQANTIETLEVLSKPYANWVTLDATIEAVKAATVSAQTSGRIIKLNYDVNDIVPEGAALLEMTSKEQGAELASFEAELAKANALNNEAQAQYTRYKELFPKGAISKGAMDEATANAKATEQAVRAAQARVVKATESLKYTVVSAPFSGIVTERLVQLGESISPGQPLLSGFSQHQMRAITHVPQRYINQLKDAPQFRVHLSDGREFTSTDLTIFSFADPVSHSYQVRINLPKDEANLQPGVWAKATFKNGEREKIQLPISALLTMNELSSVYLKQGNEFVLTQVRVTEPVDGEVEVLAGLRSGDKVAVDAYQVLLNKSSRPE</sequence>
<dbReference type="Gene3D" id="2.40.420.20">
    <property type="match status" value="1"/>
</dbReference>
<evidence type="ECO:0000259" key="5">
    <source>
        <dbReference type="Pfam" id="PF25917"/>
    </source>
</evidence>
<evidence type="ECO:0000313" key="8">
    <source>
        <dbReference type="Proteomes" id="UP000827084"/>
    </source>
</evidence>
<dbReference type="InterPro" id="IPR058792">
    <property type="entry name" value="Beta-barrel_RND_2"/>
</dbReference>
<accession>A0ABX8XH25</accession>
<dbReference type="InterPro" id="IPR058624">
    <property type="entry name" value="MdtA-like_HH"/>
</dbReference>
<feature type="domain" description="CusB-like beta-barrel" evidence="6">
    <location>
        <begin position="199"/>
        <end position="267"/>
    </location>
</feature>
<feature type="coiled-coil region" evidence="2">
    <location>
        <begin position="89"/>
        <end position="147"/>
    </location>
</feature>
<dbReference type="InterPro" id="IPR058625">
    <property type="entry name" value="MdtA-like_BSH"/>
</dbReference>
<comment type="similarity">
    <text evidence="1">Belongs to the membrane fusion protein (MFP) (TC 8.A.1) family.</text>
</comment>
<dbReference type="Gene3D" id="1.10.287.470">
    <property type="entry name" value="Helix hairpin bin"/>
    <property type="match status" value="1"/>
</dbReference>
<dbReference type="SUPFAM" id="SSF111369">
    <property type="entry name" value="HlyD-like secretion proteins"/>
    <property type="match status" value="1"/>
</dbReference>
<gene>
    <name evidence="7" type="ORF">K3G22_12330</name>
</gene>
<feature type="domain" description="Multidrug resistance protein MdtA-like barrel-sandwich hybrid" evidence="5">
    <location>
        <begin position="49"/>
        <end position="184"/>
    </location>
</feature>